<dbReference type="Proteomes" id="UP000095705">
    <property type="component" value="Unassembled WGS sequence"/>
</dbReference>
<sequence>MAVNGNATVRRRRLGAELRRLRLASGLTSTQVAERLLISQPKISHLENGRRAIKPRDVRDLCALYGVTDPHAVDALMRMATESERQGWWVACGDVPYAVYIGLETAASALRTYEPLVIPGLLQTRAYAQAVIEETIPQATPEQIAVRHEVRLRRQSRAHHPARPFRLWVLLDESALRRVVGSPQIMREQLEYLNHLGAQPHITVQILPHSAGAHPGISGQFSILDFPDAPGAGTVYLERFTSDLYLEKRSDVQHYSAMYDHLQAQALNPEHTGHFITRAARELPAAASLPGRP</sequence>
<gene>
    <name evidence="2" type="ORF">BGK67_01275</name>
</gene>
<dbReference type="AlphaFoldDB" id="A0A1E5PKX0"/>
<organism evidence="2 3">
    <name type="scientific">Streptomyces subrutilus</name>
    <dbReference type="NCBI Taxonomy" id="36818"/>
    <lineage>
        <taxon>Bacteria</taxon>
        <taxon>Bacillati</taxon>
        <taxon>Actinomycetota</taxon>
        <taxon>Actinomycetes</taxon>
        <taxon>Kitasatosporales</taxon>
        <taxon>Streptomycetaceae</taxon>
        <taxon>Streptomyces</taxon>
    </lineage>
</organism>
<dbReference type="EMBL" id="MEHK01000001">
    <property type="protein sequence ID" value="OEJ30180.1"/>
    <property type="molecule type" value="Genomic_DNA"/>
</dbReference>
<protein>
    <submittedName>
        <fullName evidence="2">Transcriptional regulator</fullName>
    </submittedName>
</protein>
<evidence type="ECO:0000313" key="2">
    <source>
        <dbReference type="EMBL" id="OEJ30180.1"/>
    </source>
</evidence>
<dbReference type="PROSITE" id="PS50943">
    <property type="entry name" value="HTH_CROC1"/>
    <property type="match status" value="1"/>
</dbReference>
<dbReference type="RefSeq" id="WP_069918325.1">
    <property type="nucleotide sequence ID" value="NZ_MEHK01000001.1"/>
</dbReference>
<dbReference type="SUPFAM" id="SSF47413">
    <property type="entry name" value="lambda repressor-like DNA-binding domains"/>
    <property type="match status" value="1"/>
</dbReference>
<dbReference type="InterPro" id="IPR010982">
    <property type="entry name" value="Lambda_DNA-bd_dom_sf"/>
</dbReference>
<dbReference type="Gene3D" id="1.10.260.40">
    <property type="entry name" value="lambda repressor-like DNA-binding domains"/>
    <property type="match status" value="1"/>
</dbReference>
<dbReference type="OrthoDB" id="4041149at2"/>
<dbReference type="InterPro" id="IPR001387">
    <property type="entry name" value="Cro/C1-type_HTH"/>
</dbReference>
<dbReference type="Pfam" id="PF19054">
    <property type="entry name" value="DUF5753"/>
    <property type="match status" value="1"/>
</dbReference>
<proteinExistence type="predicted"/>
<dbReference type="Pfam" id="PF13560">
    <property type="entry name" value="HTH_31"/>
    <property type="match status" value="1"/>
</dbReference>
<dbReference type="InterPro" id="IPR043917">
    <property type="entry name" value="DUF5753"/>
</dbReference>
<keyword evidence="3" id="KW-1185">Reference proteome</keyword>
<comment type="caution">
    <text evidence="2">The sequence shown here is derived from an EMBL/GenBank/DDBJ whole genome shotgun (WGS) entry which is preliminary data.</text>
</comment>
<evidence type="ECO:0000259" key="1">
    <source>
        <dbReference type="PROSITE" id="PS50943"/>
    </source>
</evidence>
<dbReference type="GO" id="GO:0003677">
    <property type="term" value="F:DNA binding"/>
    <property type="evidence" value="ECO:0007669"/>
    <property type="project" value="InterPro"/>
</dbReference>
<name>A0A1E5PKX0_9ACTN</name>
<feature type="domain" description="HTH cro/C1-type" evidence="1">
    <location>
        <begin position="18"/>
        <end position="73"/>
    </location>
</feature>
<dbReference type="CDD" id="cd00093">
    <property type="entry name" value="HTH_XRE"/>
    <property type="match status" value="1"/>
</dbReference>
<evidence type="ECO:0000313" key="3">
    <source>
        <dbReference type="Proteomes" id="UP000095705"/>
    </source>
</evidence>
<dbReference type="SMART" id="SM00530">
    <property type="entry name" value="HTH_XRE"/>
    <property type="match status" value="1"/>
</dbReference>
<accession>A0A1E5PKX0</accession>
<reference evidence="2 3" key="1">
    <citation type="submission" date="2016-08" db="EMBL/GenBank/DDBJ databases">
        <title>The complete genome of Streptomyces subrutilus 10-1-1.</title>
        <authorList>
            <person name="Chen X."/>
        </authorList>
    </citation>
    <scope>NUCLEOTIDE SEQUENCE [LARGE SCALE GENOMIC DNA]</scope>
    <source>
        <strain evidence="2 3">10-1-1</strain>
    </source>
</reference>
<dbReference type="STRING" id="36818.BGK67_01275"/>